<protein>
    <recommendedName>
        <fullName evidence="5 6">Translation machinery-associated protein 20</fullName>
    </recommendedName>
</protein>
<comment type="similarity">
    <text evidence="4 6">Belongs to the TMA20 family.</text>
</comment>
<evidence type="ECO:0000256" key="4">
    <source>
        <dbReference type="ARBA" id="ARBA00061046"/>
    </source>
</evidence>
<evidence type="ECO:0000256" key="5">
    <source>
        <dbReference type="ARBA" id="ARBA00070056"/>
    </source>
</evidence>
<organism evidence="8 9">
    <name type="scientific">Actinomortierella ambigua</name>
    <dbReference type="NCBI Taxonomy" id="1343610"/>
    <lineage>
        <taxon>Eukaryota</taxon>
        <taxon>Fungi</taxon>
        <taxon>Fungi incertae sedis</taxon>
        <taxon>Mucoromycota</taxon>
        <taxon>Mortierellomycotina</taxon>
        <taxon>Mortierellomycetes</taxon>
        <taxon>Mortierellales</taxon>
        <taxon>Mortierellaceae</taxon>
        <taxon>Actinomortierella</taxon>
    </lineage>
</organism>
<dbReference type="OrthoDB" id="10249667at2759"/>
<comment type="function">
    <text evidence="3 6">Involved in translation.</text>
</comment>
<dbReference type="NCBIfam" id="TIGR00451">
    <property type="entry name" value="unchar_dom_2"/>
    <property type="match status" value="1"/>
</dbReference>
<dbReference type="PANTHER" id="PTHR22798">
    <property type="entry name" value="MCT-1 PROTEIN"/>
    <property type="match status" value="1"/>
</dbReference>
<evidence type="ECO:0000256" key="1">
    <source>
        <dbReference type="ARBA" id="ARBA00004496"/>
    </source>
</evidence>
<dbReference type="InterPro" id="IPR004521">
    <property type="entry name" value="Uncharacterised_CHP00451"/>
</dbReference>
<dbReference type="PANTHER" id="PTHR22798:SF0">
    <property type="entry name" value="MALIGNANT T-CELL-AMPLIFIED SEQUENCE 1"/>
    <property type="match status" value="1"/>
</dbReference>
<dbReference type="Pfam" id="PF01472">
    <property type="entry name" value="PUA"/>
    <property type="match status" value="1"/>
</dbReference>
<keyword evidence="2 6" id="KW-0963">Cytoplasm</keyword>
<evidence type="ECO:0000256" key="2">
    <source>
        <dbReference type="ARBA" id="ARBA00022490"/>
    </source>
</evidence>
<proteinExistence type="inferred from homology"/>
<dbReference type="InterPro" id="IPR041366">
    <property type="entry name" value="Pre-PUA"/>
</dbReference>
<dbReference type="EMBL" id="JAAAJB010000084">
    <property type="protein sequence ID" value="KAG0266943.1"/>
    <property type="molecule type" value="Genomic_DNA"/>
</dbReference>
<feature type="domain" description="PUA" evidence="7">
    <location>
        <begin position="94"/>
        <end position="173"/>
    </location>
</feature>
<dbReference type="PIRSF" id="PIRSF005067">
    <property type="entry name" value="Tma_RNA-bind_prd"/>
    <property type="match status" value="1"/>
</dbReference>
<gene>
    <name evidence="8" type="ORF">DFQ27_009301</name>
</gene>
<name>A0A9P6QEZ0_9FUNG</name>
<accession>A0A9P6QEZ0</accession>
<comment type="subcellular location">
    <subcellularLocation>
        <location evidence="1 6">Cytoplasm</location>
    </subcellularLocation>
</comment>
<dbReference type="SMART" id="SM00359">
    <property type="entry name" value="PUA"/>
    <property type="match status" value="1"/>
</dbReference>
<sequence length="183" mass="20259">MFKKFNIKEDVTGHTQVKSSVQRGIRAKIQDQFGDGVEGILDVVLPKKTPMILMKCHEHINLIVVNNEIQFFQHFDGPYFPTLKLLHKYPNMLPRLQVDRGAIKFVIGGANIMCPGLTSKGAKMDVSVPADSIVAITAEGKNEVLAIGKTKMSTDDIKKINKGIGVDTVHYLGDSLWKTVVDL</sequence>
<dbReference type="Proteomes" id="UP000807716">
    <property type="component" value="Unassembled WGS sequence"/>
</dbReference>
<dbReference type="GO" id="GO:0003723">
    <property type="term" value="F:RNA binding"/>
    <property type="evidence" value="ECO:0007669"/>
    <property type="project" value="InterPro"/>
</dbReference>
<dbReference type="PROSITE" id="PS50890">
    <property type="entry name" value="PUA"/>
    <property type="match status" value="1"/>
</dbReference>
<dbReference type="FunFam" id="3.10.400.20:FF:000001">
    <property type="entry name" value="Malignant T-cell-amplified sequence 1"/>
    <property type="match status" value="1"/>
</dbReference>
<dbReference type="CDD" id="cd11609">
    <property type="entry name" value="MCT1_N"/>
    <property type="match status" value="1"/>
</dbReference>
<dbReference type="GO" id="GO:0001731">
    <property type="term" value="P:formation of translation preinitiation complex"/>
    <property type="evidence" value="ECO:0007669"/>
    <property type="project" value="TreeGrafter"/>
</dbReference>
<evidence type="ECO:0000256" key="3">
    <source>
        <dbReference type="ARBA" id="ARBA00060251"/>
    </source>
</evidence>
<evidence type="ECO:0000256" key="6">
    <source>
        <dbReference type="PIRNR" id="PIRNR005067"/>
    </source>
</evidence>
<dbReference type="CDD" id="cd21155">
    <property type="entry name" value="PUA_MCTS-1-like"/>
    <property type="match status" value="1"/>
</dbReference>
<reference evidence="8" key="1">
    <citation type="journal article" date="2020" name="Fungal Divers.">
        <title>Resolving the Mortierellaceae phylogeny through synthesis of multi-gene phylogenetics and phylogenomics.</title>
        <authorList>
            <person name="Vandepol N."/>
            <person name="Liber J."/>
            <person name="Desiro A."/>
            <person name="Na H."/>
            <person name="Kennedy M."/>
            <person name="Barry K."/>
            <person name="Grigoriev I.V."/>
            <person name="Miller A.N."/>
            <person name="O'Donnell K."/>
            <person name="Stajich J.E."/>
            <person name="Bonito G."/>
        </authorList>
    </citation>
    <scope>NUCLEOTIDE SEQUENCE</scope>
    <source>
        <strain evidence="8">BC1065</strain>
    </source>
</reference>
<dbReference type="InterPro" id="IPR002478">
    <property type="entry name" value="PUA"/>
</dbReference>
<dbReference type="AlphaFoldDB" id="A0A9P6QEZ0"/>
<evidence type="ECO:0000259" key="7">
    <source>
        <dbReference type="SMART" id="SM00359"/>
    </source>
</evidence>
<dbReference type="InterPro" id="IPR015947">
    <property type="entry name" value="PUA-like_sf"/>
</dbReference>
<evidence type="ECO:0000313" key="8">
    <source>
        <dbReference type="EMBL" id="KAG0266943.1"/>
    </source>
</evidence>
<comment type="caution">
    <text evidence="8">The sequence shown here is derived from an EMBL/GenBank/DDBJ whole genome shotgun (WGS) entry which is preliminary data.</text>
</comment>
<dbReference type="Pfam" id="PF17832">
    <property type="entry name" value="Pre-PUA"/>
    <property type="match status" value="1"/>
</dbReference>
<dbReference type="SUPFAM" id="SSF88697">
    <property type="entry name" value="PUA domain-like"/>
    <property type="match status" value="1"/>
</dbReference>
<dbReference type="Gene3D" id="3.10.400.20">
    <property type="match status" value="1"/>
</dbReference>
<evidence type="ECO:0000313" key="9">
    <source>
        <dbReference type="Proteomes" id="UP000807716"/>
    </source>
</evidence>
<dbReference type="GO" id="GO:0005737">
    <property type="term" value="C:cytoplasm"/>
    <property type="evidence" value="ECO:0007669"/>
    <property type="project" value="UniProtKB-SubCell"/>
</dbReference>
<keyword evidence="9" id="KW-1185">Reference proteome</keyword>
<dbReference type="InterPro" id="IPR016437">
    <property type="entry name" value="MCT-1/Tma20"/>
</dbReference>